<accession>A0A9W7EJR4</accession>
<dbReference type="PANTHER" id="PTHR23222:SF0">
    <property type="entry name" value="PROHIBITIN 1"/>
    <property type="match status" value="1"/>
</dbReference>
<dbReference type="FunFam" id="3.30.479.30:FF:000001">
    <property type="entry name" value="Prohibitin 2"/>
    <property type="match status" value="1"/>
</dbReference>
<dbReference type="CDD" id="cd03401">
    <property type="entry name" value="SPFH_prohibitin"/>
    <property type="match status" value="1"/>
</dbReference>
<comment type="caution">
    <text evidence="4">The sequence shown here is derived from an EMBL/GenBank/DDBJ whole genome shotgun (WGS) entry which is preliminary data.</text>
</comment>
<evidence type="ECO:0000256" key="2">
    <source>
        <dbReference type="RuleBase" id="RU366048"/>
    </source>
</evidence>
<dbReference type="OrthoDB" id="275637at2759"/>
<comment type="subcellular location">
    <subcellularLocation>
        <location evidence="2">Mitochondrion inner membrane</location>
    </subcellularLocation>
</comment>
<dbReference type="Proteomes" id="UP001165085">
    <property type="component" value="Unassembled WGS sequence"/>
</dbReference>
<dbReference type="SMART" id="SM00244">
    <property type="entry name" value="PHB"/>
    <property type="match status" value="1"/>
</dbReference>
<dbReference type="InterPro" id="IPR000163">
    <property type="entry name" value="Prohibitin"/>
</dbReference>
<reference evidence="5" key="1">
    <citation type="journal article" date="2023" name="Commun. Biol.">
        <title>Genome analysis of Parmales, the sister group of diatoms, reveals the evolutionary specialization of diatoms from phago-mixotrophs to photoautotrophs.</title>
        <authorList>
            <person name="Ban H."/>
            <person name="Sato S."/>
            <person name="Yoshikawa S."/>
            <person name="Yamada K."/>
            <person name="Nakamura Y."/>
            <person name="Ichinomiya M."/>
            <person name="Sato N."/>
            <person name="Blanc-Mathieu R."/>
            <person name="Endo H."/>
            <person name="Kuwata A."/>
            <person name="Ogata H."/>
        </authorList>
    </citation>
    <scope>NUCLEOTIDE SEQUENCE [LARGE SCALE GENOMIC DNA]</scope>
    <source>
        <strain evidence="5">NIES 3701</strain>
    </source>
</reference>
<keyword evidence="2" id="KW-0999">Mitochondrion inner membrane</keyword>
<evidence type="ECO:0000313" key="5">
    <source>
        <dbReference type="Proteomes" id="UP001165085"/>
    </source>
</evidence>
<dbReference type="Pfam" id="PF01145">
    <property type="entry name" value="Band_7"/>
    <property type="match status" value="1"/>
</dbReference>
<evidence type="ECO:0000313" key="4">
    <source>
        <dbReference type="EMBL" id="GMH81558.1"/>
    </source>
</evidence>
<keyword evidence="5" id="KW-1185">Reference proteome</keyword>
<protein>
    <recommendedName>
        <fullName evidence="2">Prohibitin</fullName>
    </recommendedName>
</protein>
<dbReference type="EMBL" id="BRXY01000258">
    <property type="protein sequence ID" value="GMH81558.1"/>
    <property type="molecule type" value="Genomic_DNA"/>
</dbReference>
<dbReference type="SUPFAM" id="SSF117892">
    <property type="entry name" value="Band 7/SPFH domain"/>
    <property type="match status" value="1"/>
</dbReference>
<keyword evidence="2" id="KW-0496">Mitochondrion</keyword>
<name>A0A9W7EJR4_9STRA</name>
<keyword evidence="2" id="KW-0472">Membrane</keyword>
<organism evidence="4 5">
    <name type="scientific">Triparma strigata</name>
    <dbReference type="NCBI Taxonomy" id="1606541"/>
    <lineage>
        <taxon>Eukaryota</taxon>
        <taxon>Sar</taxon>
        <taxon>Stramenopiles</taxon>
        <taxon>Ochrophyta</taxon>
        <taxon>Bolidophyceae</taxon>
        <taxon>Parmales</taxon>
        <taxon>Triparmaceae</taxon>
        <taxon>Triparma</taxon>
    </lineage>
</organism>
<dbReference type="AlphaFoldDB" id="A0A9W7EJR4"/>
<gene>
    <name evidence="4" type="ORF">TrST_g5597</name>
</gene>
<dbReference type="InterPro" id="IPR036013">
    <property type="entry name" value="Band_7/SPFH_dom_sf"/>
</dbReference>
<dbReference type="GO" id="GO:0007005">
    <property type="term" value="P:mitochondrion organization"/>
    <property type="evidence" value="ECO:0007669"/>
    <property type="project" value="TreeGrafter"/>
</dbReference>
<proteinExistence type="inferred from homology"/>
<dbReference type="PRINTS" id="PR00679">
    <property type="entry name" value="PROHIBITIN"/>
</dbReference>
<sequence length="276" mass="30451">MQSLLNTISKGAGGLALVGITASSCLYNVDAGHRGILFDQLRGGIMPDVKQEGTHLLIPFLQRPIIISVRSTPREIPSQTGTKDLQTVNIKLRVLWRPQEEHLAQIYRELGPDFSERVLPSIGNEVLKSVVAQYNASELLSKRAEVSARIKREIEKRGEHFNLIFDDVAITHLNFMPEYVKAIEAKQVAQQNAEKQKYVVLKAEQERQAAVIRSEGEAESAALLTTAIERHGEGIIEVQRIDAAREIAGTLSKARNVTYLPGGGSGGPQLLMQVDR</sequence>
<comment type="similarity">
    <text evidence="1 2">Belongs to the prohibitin family.</text>
</comment>
<evidence type="ECO:0000256" key="1">
    <source>
        <dbReference type="ARBA" id="ARBA00009658"/>
    </source>
</evidence>
<dbReference type="Gene3D" id="3.30.479.30">
    <property type="entry name" value="Band 7 domain"/>
    <property type="match status" value="1"/>
</dbReference>
<dbReference type="InterPro" id="IPR001107">
    <property type="entry name" value="Band_7"/>
</dbReference>
<dbReference type="GO" id="GO:0005743">
    <property type="term" value="C:mitochondrial inner membrane"/>
    <property type="evidence" value="ECO:0007669"/>
    <property type="project" value="UniProtKB-SubCell"/>
</dbReference>
<feature type="domain" description="Band 7" evidence="3">
    <location>
        <begin position="25"/>
        <end position="187"/>
    </location>
</feature>
<evidence type="ECO:0000259" key="3">
    <source>
        <dbReference type="SMART" id="SM00244"/>
    </source>
</evidence>
<dbReference type="PANTHER" id="PTHR23222">
    <property type="entry name" value="PROHIBITIN"/>
    <property type="match status" value="1"/>
</dbReference>